<dbReference type="SUPFAM" id="SSF53335">
    <property type="entry name" value="S-adenosyl-L-methionine-dependent methyltransferases"/>
    <property type="match status" value="1"/>
</dbReference>
<dbReference type="Pfam" id="PF08241">
    <property type="entry name" value="Methyltransf_11"/>
    <property type="match status" value="1"/>
</dbReference>
<accession>A0AAD4LWI3</accession>
<comment type="caution">
    <text evidence="2">The sequence shown here is derived from an EMBL/GenBank/DDBJ whole genome shotgun (WGS) entry which is preliminary data.</text>
</comment>
<sequence length="292" mass="32688">MCATLTSDDFAGRDASGWSATVYRNTASYVFSSEATEPILQLLGALQGERILDFGCGSGEVTAKIMRLVGREGVVVGVDMSEGMIERAREITMLPTTHLIVGDTQGHTFLEEFPPNFVGKCDRIFSNAVLHWCNRDPVRVLVNAHKILRVGGLFVAEMGGHGNVAEVRNALHAALRKRGIDPVARDPWFFPTIEKYMELLKSAYLRPLHTSLQPRPTPVDDLVGWIRLFGGHNFLKGIEPREEQLIVEEVVETCRKGSACRWDEVKKLWYLDYVRLRIVAVKMDDHIGLRVG</sequence>
<dbReference type="EMBL" id="WTXG01000247">
    <property type="protein sequence ID" value="KAI0290114.1"/>
    <property type="molecule type" value="Genomic_DNA"/>
</dbReference>
<evidence type="ECO:0000313" key="3">
    <source>
        <dbReference type="Proteomes" id="UP001203297"/>
    </source>
</evidence>
<dbReference type="PANTHER" id="PTHR43861">
    <property type="entry name" value="TRANS-ACONITATE 2-METHYLTRANSFERASE-RELATED"/>
    <property type="match status" value="1"/>
</dbReference>
<protein>
    <submittedName>
        <fullName evidence="2">S-adenosyl-L-methionine-dependent methyltransferase</fullName>
    </submittedName>
</protein>
<organism evidence="2 3">
    <name type="scientific">Multifurca ochricompacta</name>
    <dbReference type="NCBI Taxonomy" id="376703"/>
    <lineage>
        <taxon>Eukaryota</taxon>
        <taxon>Fungi</taxon>
        <taxon>Dikarya</taxon>
        <taxon>Basidiomycota</taxon>
        <taxon>Agaricomycotina</taxon>
        <taxon>Agaricomycetes</taxon>
        <taxon>Russulales</taxon>
        <taxon>Russulaceae</taxon>
        <taxon>Multifurca</taxon>
    </lineage>
</organism>
<dbReference type="InterPro" id="IPR029063">
    <property type="entry name" value="SAM-dependent_MTases_sf"/>
</dbReference>
<dbReference type="GO" id="GO:0008168">
    <property type="term" value="F:methyltransferase activity"/>
    <property type="evidence" value="ECO:0007669"/>
    <property type="project" value="UniProtKB-KW"/>
</dbReference>
<gene>
    <name evidence="2" type="ORF">B0F90DRAFT_1654819</name>
</gene>
<proteinExistence type="predicted"/>
<dbReference type="PANTHER" id="PTHR43861:SF1">
    <property type="entry name" value="TRANS-ACONITATE 2-METHYLTRANSFERASE"/>
    <property type="match status" value="1"/>
</dbReference>
<keyword evidence="2" id="KW-0808">Transferase</keyword>
<name>A0AAD4LWI3_9AGAM</name>
<dbReference type="Gene3D" id="3.40.50.150">
    <property type="entry name" value="Vaccinia Virus protein VP39"/>
    <property type="match status" value="1"/>
</dbReference>
<keyword evidence="2" id="KW-0489">Methyltransferase</keyword>
<dbReference type="Proteomes" id="UP001203297">
    <property type="component" value="Unassembled WGS sequence"/>
</dbReference>
<dbReference type="CDD" id="cd02440">
    <property type="entry name" value="AdoMet_MTases"/>
    <property type="match status" value="1"/>
</dbReference>
<evidence type="ECO:0000313" key="2">
    <source>
        <dbReference type="EMBL" id="KAI0290114.1"/>
    </source>
</evidence>
<keyword evidence="3" id="KW-1185">Reference proteome</keyword>
<feature type="domain" description="Methyltransferase type 11" evidence="1">
    <location>
        <begin position="52"/>
        <end position="155"/>
    </location>
</feature>
<dbReference type="AlphaFoldDB" id="A0AAD4LWI3"/>
<evidence type="ECO:0000259" key="1">
    <source>
        <dbReference type="Pfam" id="PF08241"/>
    </source>
</evidence>
<reference evidence="2" key="1">
    <citation type="journal article" date="2022" name="New Phytol.">
        <title>Evolutionary transition to the ectomycorrhizal habit in the genomes of a hyperdiverse lineage of mushroom-forming fungi.</title>
        <authorList>
            <person name="Looney B."/>
            <person name="Miyauchi S."/>
            <person name="Morin E."/>
            <person name="Drula E."/>
            <person name="Courty P.E."/>
            <person name="Kohler A."/>
            <person name="Kuo A."/>
            <person name="LaButti K."/>
            <person name="Pangilinan J."/>
            <person name="Lipzen A."/>
            <person name="Riley R."/>
            <person name="Andreopoulos W."/>
            <person name="He G."/>
            <person name="Johnson J."/>
            <person name="Nolan M."/>
            <person name="Tritt A."/>
            <person name="Barry K.W."/>
            <person name="Grigoriev I.V."/>
            <person name="Nagy L.G."/>
            <person name="Hibbett D."/>
            <person name="Henrissat B."/>
            <person name="Matheny P.B."/>
            <person name="Labbe J."/>
            <person name="Martin F.M."/>
        </authorList>
    </citation>
    <scope>NUCLEOTIDE SEQUENCE</scope>
    <source>
        <strain evidence="2">BPL690</strain>
    </source>
</reference>
<dbReference type="InterPro" id="IPR013216">
    <property type="entry name" value="Methyltransf_11"/>
</dbReference>
<dbReference type="GO" id="GO:0032259">
    <property type="term" value="P:methylation"/>
    <property type="evidence" value="ECO:0007669"/>
    <property type="project" value="UniProtKB-KW"/>
</dbReference>